<evidence type="ECO:0000256" key="2">
    <source>
        <dbReference type="SAM" id="Phobius"/>
    </source>
</evidence>
<comment type="caution">
    <text evidence="3">The sequence shown here is derived from an EMBL/GenBank/DDBJ whole genome shotgun (WGS) entry which is preliminary data.</text>
</comment>
<keyword evidence="2" id="KW-1133">Transmembrane helix</keyword>
<keyword evidence="4" id="KW-1185">Reference proteome</keyword>
<dbReference type="OrthoDB" id="2124888at2759"/>
<protein>
    <recommendedName>
        <fullName evidence="5">Endoplasmic reticulum membrane protein</fullName>
    </recommendedName>
</protein>
<keyword evidence="2" id="KW-0472">Membrane</keyword>
<dbReference type="GO" id="GO:0016020">
    <property type="term" value="C:membrane"/>
    <property type="evidence" value="ECO:0007669"/>
    <property type="project" value="GOC"/>
</dbReference>
<evidence type="ECO:0000313" key="4">
    <source>
        <dbReference type="Proteomes" id="UP000187455"/>
    </source>
</evidence>
<feature type="transmembrane region" description="Helical" evidence="2">
    <location>
        <begin position="64"/>
        <end position="81"/>
    </location>
</feature>
<gene>
    <name evidence="3" type="ORF">AYI68_g576</name>
</gene>
<dbReference type="GO" id="GO:0046521">
    <property type="term" value="P:sphingoid catabolic process"/>
    <property type="evidence" value="ECO:0007669"/>
    <property type="project" value="TreeGrafter"/>
</dbReference>
<reference evidence="3 4" key="1">
    <citation type="journal article" date="2016" name="Mol. Biol. Evol.">
        <title>Genome-Wide Survey of Gut Fungi (Harpellales) Reveals the First Horizontally Transferred Ubiquitin Gene from a Mosquito Host.</title>
        <authorList>
            <person name="Wang Y."/>
            <person name="White M.M."/>
            <person name="Kvist S."/>
            <person name="Moncalvo J.M."/>
        </authorList>
    </citation>
    <scope>NUCLEOTIDE SEQUENCE [LARGE SCALE GENOMIC DNA]</scope>
    <source>
        <strain evidence="3 4">ALG-7-W6</strain>
    </source>
</reference>
<feature type="transmembrane region" description="Helical" evidence="2">
    <location>
        <begin position="87"/>
        <end position="108"/>
    </location>
</feature>
<dbReference type="Pfam" id="PF06127">
    <property type="entry name" value="Mpo1-like"/>
    <property type="match status" value="1"/>
</dbReference>
<feature type="transmembrane region" description="Helical" evidence="2">
    <location>
        <begin position="117"/>
        <end position="136"/>
    </location>
</feature>
<evidence type="ECO:0000256" key="1">
    <source>
        <dbReference type="SAM" id="MobiDB-lite"/>
    </source>
</evidence>
<feature type="region of interest" description="Disordered" evidence="1">
    <location>
        <begin position="183"/>
        <end position="208"/>
    </location>
</feature>
<dbReference type="GO" id="GO:0005783">
    <property type="term" value="C:endoplasmic reticulum"/>
    <property type="evidence" value="ECO:0007669"/>
    <property type="project" value="TreeGrafter"/>
</dbReference>
<organism evidence="3 4">
    <name type="scientific">Smittium mucronatum</name>
    <dbReference type="NCBI Taxonomy" id="133383"/>
    <lineage>
        <taxon>Eukaryota</taxon>
        <taxon>Fungi</taxon>
        <taxon>Fungi incertae sedis</taxon>
        <taxon>Zoopagomycota</taxon>
        <taxon>Kickxellomycotina</taxon>
        <taxon>Harpellomycetes</taxon>
        <taxon>Harpellales</taxon>
        <taxon>Legeriomycetaceae</taxon>
        <taxon>Smittium</taxon>
    </lineage>
</organism>
<dbReference type="PANTHER" id="PTHR28026">
    <property type="entry name" value="DUF962 DOMAIN PROTEIN (AFU_ORTHOLOGUE AFUA_8G05310)"/>
    <property type="match status" value="1"/>
</dbReference>
<evidence type="ECO:0008006" key="5">
    <source>
        <dbReference type="Google" id="ProtNLM"/>
    </source>
</evidence>
<name>A0A1R0H810_9FUNG</name>
<dbReference type="EMBL" id="LSSL01000174">
    <property type="protein sequence ID" value="OLY85241.1"/>
    <property type="molecule type" value="Genomic_DNA"/>
</dbReference>
<feature type="transmembrane region" description="Helical" evidence="2">
    <location>
        <begin position="148"/>
        <end position="168"/>
    </location>
</feature>
<dbReference type="Proteomes" id="UP000187455">
    <property type="component" value="Unassembled WGS sequence"/>
</dbReference>
<dbReference type="AlphaFoldDB" id="A0A1R0H810"/>
<feature type="transmembrane region" description="Helical" evidence="2">
    <location>
        <begin position="23"/>
        <end position="43"/>
    </location>
</feature>
<dbReference type="PANTHER" id="PTHR28026:SF9">
    <property type="entry name" value="2-HYDROXY-PALMITIC ACID DIOXYGENASE MPO1"/>
    <property type="match status" value="1"/>
</dbReference>
<dbReference type="InterPro" id="IPR009305">
    <property type="entry name" value="Mpo1-like"/>
</dbReference>
<evidence type="ECO:0000313" key="3">
    <source>
        <dbReference type="EMBL" id="OLY85241.1"/>
    </source>
</evidence>
<sequence length="208" mass="24260">MPFINFRETYVQFGKSHYEENNIIMHMICTPLILWGVIGFASLTGPLVPTPDWLAPFIQFSPEGTFDLSLGAFIMLFYFLYSLALDFIYAFLFFPILICILTTTHYLIQTTPDAPHYFYLAFICGAFLNHVGHYFIEKRRPRVYEGDFFTVFFAYFYVTYTFLMHLGYRTEFYQELRQEINQSIQSSSSSKPDPATPSHPSKTTTPKN</sequence>
<proteinExistence type="predicted"/>
<accession>A0A1R0H810</accession>
<keyword evidence="2" id="KW-0812">Transmembrane</keyword>